<dbReference type="Proteomes" id="UP000758856">
    <property type="component" value="Unassembled WGS sequence"/>
</dbReference>
<evidence type="ECO:0000313" key="5">
    <source>
        <dbReference type="Proteomes" id="UP001143400"/>
    </source>
</evidence>
<evidence type="ECO:0000313" key="3">
    <source>
        <dbReference type="EMBL" id="MBM7853098.1"/>
    </source>
</evidence>
<dbReference type="EMBL" id="JAFBCY010000004">
    <property type="protein sequence ID" value="MBM7853098.1"/>
    <property type="molecule type" value="Genomic_DNA"/>
</dbReference>
<dbReference type="Proteomes" id="UP001143400">
    <property type="component" value="Unassembled WGS sequence"/>
</dbReference>
<organism evidence="2 5">
    <name type="scientific">Methylopila capsulata</name>
    <dbReference type="NCBI Taxonomy" id="61654"/>
    <lineage>
        <taxon>Bacteria</taxon>
        <taxon>Pseudomonadati</taxon>
        <taxon>Pseudomonadota</taxon>
        <taxon>Alphaproteobacteria</taxon>
        <taxon>Hyphomicrobiales</taxon>
        <taxon>Methylopilaceae</taxon>
        <taxon>Methylopila</taxon>
    </lineage>
</organism>
<dbReference type="InterPro" id="IPR007345">
    <property type="entry name" value="Polysacch_pyruvyl_Trfase"/>
</dbReference>
<comment type="caution">
    <text evidence="2">The sequence shown here is derived from an EMBL/GenBank/DDBJ whole genome shotgun (WGS) entry which is preliminary data.</text>
</comment>
<reference evidence="2" key="3">
    <citation type="submission" date="2023-01" db="EMBL/GenBank/DDBJ databases">
        <authorList>
            <person name="Sun Q."/>
            <person name="Evtushenko L."/>
        </authorList>
    </citation>
    <scope>NUCLEOTIDE SEQUENCE</scope>
    <source>
        <strain evidence="2">VKM B-1606</strain>
    </source>
</reference>
<reference evidence="3 4" key="2">
    <citation type="submission" date="2021-01" db="EMBL/GenBank/DDBJ databases">
        <title>Genomic Encyclopedia of Type Strains, Phase IV (KMG-IV): sequencing the most valuable type-strain genomes for metagenomic binning, comparative biology and taxonomic classification.</title>
        <authorList>
            <person name="Goeker M."/>
        </authorList>
    </citation>
    <scope>NUCLEOTIDE SEQUENCE [LARGE SCALE GENOMIC DNA]</scope>
    <source>
        <strain evidence="3 4">DSM 6130</strain>
    </source>
</reference>
<dbReference type="RefSeq" id="WP_204951558.1">
    <property type="nucleotide sequence ID" value="NZ_BSFF01000010.1"/>
</dbReference>
<reference evidence="2" key="1">
    <citation type="journal article" date="2014" name="Int. J. Syst. Evol. Microbiol.">
        <title>Complete genome sequence of Corynebacterium casei LMG S-19264T (=DSM 44701T), isolated from a smear-ripened cheese.</title>
        <authorList>
            <consortium name="US DOE Joint Genome Institute (JGI-PGF)"/>
            <person name="Walter F."/>
            <person name="Albersmeier A."/>
            <person name="Kalinowski J."/>
            <person name="Ruckert C."/>
        </authorList>
    </citation>
    <scope>NUCLEOTIDE SEQUENCE</scope>
    <source>
        <strain evidence="2">VKM B-1606</strain>
    </source>
</reference>
<accession>A0A9W6IYW4</accession>
<name>A0A9W6IYW4_9HYPH</name>
<evidence type="ECO:0000313" key="2">
    <source>
        <dbReference type="EMBL" id="GLK57690.1"/>
    </source>
</evidence>
<keyword evidence="4" id="KW-1185">Reference proteome</keyword>
<dbReference type="Pfam" id="PF04230">
    <property type="entry name" value="PS_pyruv_trans"/>
    <property type="match status" value="1"/>
</dbReference>
<sequence length="368" mass="39432">MRGSLADYARSNGVVPLGWAGSTMQMDYLNFGDALSPVMVALGCGLPVRRVPFKSATLRMAAVGTIGHGFSGGETWFWGTGSSNWANPSAPAAEHLPFVPSADSVFKVSATRGPVSERLLNGGGQGSGIYGDPVWLLPRFYAPKVEKKWKIGVILHLSELADRTYEAHPRDHIVRCVVEPEYADDVRLITTVTPISIRSIQEKIDEILACERIVSTSLHGMVVAESYGIPCLYFSPNGAGPLDLDLDPDGGTDRRIVDLYTGLGLKTRRAYGQSRAARTDWDALMRAVDANWTPVDLLDGDALLEALPVDVAPIAARPGETIWEHPVLTGLTLQHDVTELRRADKAASKAAALKAPASPAPATIGAAK</sequence>
<protein>
    <recommendedName>
        <fullName evidence="1">Polysaccharide pyruvyl transferase domain-containing protein</fullName>
    </recommendedName>
</protein>
<dbReference type="AlphaFoldDB" id="A0A9W6IYW4"/>
<dbReference type="EMBL" id="BSFF01000010">
    <property type="protein sequence ID" value="GLK57690.1"/>
    <property type="molecule type" value="Genomic_DNA"/>
</dbReference>
<gene>
    <name evidence="2" type="ORF">GCM10008170_37100</name>
    <name evidence="3" type="ORF">JOD31_003349</name>
</gene>
<feature type="domain" description="Polysaccharide pyruvyl transferase" evidence="1">
    <location>
        <begin position="106"/>
        <end position="236"/>
    </location>
</feature>
<evidence type="ECO:0000313" key="4">
    <source>
        <dbReference type="Proteomes" id="UP000758856"/>
    </source>
</evidence>
<evidence type="ECO:0000259" key="1">
    <source>
        <dbReference type="Pfam" id="PF04230"/>
    </source>
</evidence>
<proteinExistence type="predicted"/>